<protein>
    <submittedName>
        <fullName evidence="2">DUF6146 family protein</fullName>
    </submittedName>
</protein>
<dbReference type="EMBL" id="CP113088">
    <property type="protein sequence ID" value="WAC02357.1"/>
    <property type="molecule type" value="Genomic_DNA"/>
</dbReference>
<keyword evidence="3" id="KW-1185">Reference proteome</keyword>
<keyword evidence="1" id="KW-0732">Signal</keyword>
<evidence type="ECO:0000313" key="3">
    <source>
        <dbReference type="Proteomes" id="UP001164705"/>
    </source>
</evidence>
<feature type="signal peptide" evidence="1">
    <location>
        <begin position="1"/>
        <end position="19"/>
    </location>
</feature>
<dbReference type="PROSITE" id="PS51257">
    <property type="entry name" value="PROKAR_LIPOPROTEIN"/>
    <property type="match status" value="1"/>
</dbReference>
<accession>A0A9E8SE29</accession>
<dbReference type="Proteomes" id="UP001164705">
    <property type="component" value="Chromosome"/>
</dbReference>
<dbReference type="RefSeq" id="WP_267676954.1">
    <property type="nucleotide sequence ID" value="NZ_CP113088.1"/>
</dbReference>
<reference evidence="2" key="1">
    <citation type="submission" date="2022-11" db="EMBL/GenBank/DDBJ databases">
        <title>Lacinutrix neustonica HL-RS19T sp. nov., isolated from the surface microlayer sample of brackish Lake Shihwa.</title>
        <authorList>
            <person name="Choi J.Y."/>
            <person name="Hwang C.Y."/>
        </authorList>
    </citation>
    <scope>NUCLEOTIDE SEQUENCE</scope>
    <source>
        <strain evidence="2">HL-RS19</strain>
    </source>
</reference>
<evidence type="ECO:0000313" key="2">
    <source>
        <dbReference type="EMBL" id="WAC02357.1"/>
    </source>
</evidence>
<dbReference type="KEGG" id="lnu:N7U66_01035"/>
<feature type="chain" id="PRO_5038609989" evidence="1">
    <location>
        <begin position="20"/>
        <end position="146"/>
    </location>
</feature>
<dbReference type="AlphaFoldDB" id="A0A9E8SE29"/>
<dbReference type="InterPro" id="IPR046144">
    <property type="entry name" value="DUF6146"/>
</dbReference>
<dbReference type="Pfam" id="PF19643">
    <property type="entry name" value="DUF6146"/>
    <property type="match status" value="1"/>
</dbReference>
<sequence length="146" mass="16949">MKNLILAACILTIAFGCHSAKDTAEQNPIEKPEAQVGDTLKISSDKLEYDIIIIEPGFNTWLTSMAKPKEFYTQSYLEDKNSRYVQAWNSAVLQPTRFNSNLYELQINYKDDIDYGYDVNYKLFNYFIYFQNTYNQNLLGGRVPQN</sequence>
<evidence type="ECO:0000256" key="1">
    <source>
        <dbReference type="SAM" id="SignalP"/>
    </source>
</evidence>
<organism evidence="2 3">
    <name type="scientific">Lacinutrix neustonica</name>
    <dbReference type="NCBI Taxonomy" id="2980107"/>
    <lineage>
        <taxon>Bacteria</taxon>
        <taxon>Pseudomonadati</taxon>
        <taxon>Bacteroidota</taxon>
        <taxon>Flavobacteriia</taxon>
        <taxon>Flavobacteriales</taxon>
        <taxon>Flavobacteriaceae</taxon>
        <taxon>Lacinutrix</taxon>
    </lineage>
</organism>
<name>A0A9E8SE29_9FLAO</name>
<proteinExistence type="predicted"/>
<gene>
    <name evidence="2" type="ORF">N7U66_01035</name>
</gene>